<keyword evidence="2" id="KW-1185">Reference proteome</keyword>
<accession>A0ACA9MSM0</accession>
<dbReference type="Proteomes" id="UP000789860">
    <property type="component" value="Unassembled WGS sequence"/>
</dbReference>
<feature type="non-terminal residue" evidence="1">
    <location>
        <position position="1"/>
    </location>
</feature>
<gene>
    <name evidence="1" type="ORF">SCALOS_LOCUS7156</name>
</gene>
<protein>
    <submittedName>
        <fullName evidence="1">3340_t:CDS:1</fullName>
    </submittedName>
</protein>
<comment type="caution">
    <text evidence="1">The sequence shown here is derived from an EMBL/GenBank/DDBJ whole genome shotgun (WGS) entry which is preliminary data.</text>
</comment>
<sequence>QIISEIKKIYRKLILIWHPDKNINNKEESEKKTKEITEAYRIITEYREKFKKTKSKKQKLTQKPKPKKQPKKTKPKQIPKKQPKTEPKSTKQKSTNSKPKAEVDKEILNFLYSLLNSKNEIINSEVISFNSIISFDQIFYYFNDESNITSNDITIKFDLNCLPSYGAERETFYGKNIRTGKDIVVKRYLFNQFDIKRYKTTILTTLVSQFFANQFNNTKVAS</sequence>
<dbReference type="EMBL" id="CAJVPM010015368">
    <property type="protein sequence ID" value="CAG8607445.1"/>
    <property type="molecule type" value="Genomic_DNA"/>
</dbReference>
<organism evidence="1 2">
    <name type="scientific">Scutellospora calospora</name>
    <dbReference type="NCBI Taxonomy" id="85575"/>
    <lineage>
        <taxon>Eukaryota</taxon>
        <taxon>Fungi</taxon>
        <taxon>Fungi incertae sedis</taxon>
        <taxon>Mucoromycota</taxon>
        <taxon>Glomeromycotina</taxon>
        <taxon>Glomeromycetes</taxon>
        <taxon>Diversisporales</taxon>
        <taxon>Gigasporaceae</taxon>
        <taxon>Scutellospora</taxon>
    </lineage>
</organism>
<proteinExistence type="predicted"/>
<evidence type="ECO:0000313" key="1">
    <source>
        <dbReference type="EMBL" id="CAG8607445.1"/>
    </source>
</evidence>
<reference evidence="1" key="1">
    <citation type="submission" date="2021-06" db="EMBL/GenBank/DDBJ databases">
        <authorList>
            <person name="Kallberg Y."/>
            <person name="Tangrot J."/>
            <person name="Rosling A."/>
        </authorList>
    </citation>
    <scope>NUCLEOTIDE SEQUENCE</scope>
    <source>
        <strain evidence="1">AU212A</strain>
    </source>
</reference>
<name>A0ACA9MSM0_9GLOM</name>
<evidence type="ECO:0000313" key="2">
    <source>
        <dbReference type="Proteomes" id="UP000789860"/>
    </source>
</evidence>